<dbReference type="NCBIfam" id="NF005816">
    <property type="entry name" value="PRK07682.1"/>
    <property type="match status" value="1"/>
</dbReference>
<keyword evidence="5" id="KW-0663">Pyridoxal phosphate</keyword>
<name>A0A514LHG3_9BACI</name>
<dbReference type="AlphaFoldDB" id="A0A514LHG3"/>
<evidence type="ECO:0000256" key="6">
    <source>
        <dbReference type="RuleBase" id="RU000481"/>
    </source>
</evidence>
<dbReference type="InterPro" id="IPR004839">
    <property type="entry name" value="Aminotransferase_I/II_large"/>
</dbReference>
<evidence type="ECO:0000256" key="2">
    <source>
        <dbReference type="ARBA" id="ARBA00007441"/>
    </source>
</evidence>
<dbReference type="Gene3D" id="3.90.1150.10">
    <property type="entry name" value="Aspartate Aminotransferase, domain 1"/>
    <property type="match status" value="1"/>
</dbReference>
<dbReference type="CDD" id="cd00609">
    <property type="entry name" value="AAT_like"/>
    <property type="match status" value="1"/>
</dbReference>
<keyword evidence="4 6" id="KW-0808">Transferase</keyword>
<feature type="domain" description="Aminotransferase class I/classII large" evidence="7">
    <location>
        <begin position="39"/>
        <end position="388"/>
    </location>
</feature>
<dbReference type="InterPro" id="IPR015422">
    <property type="entry name" value="PyrdxlP-dep_Trfase_small"/>
</dbReference>
<dbReference type="EMBL" id="CP035485">
    <property type="protein sequence ID" value="QDI91287.1"/>
    <property type="molecule type" value="Genomic_DNA"/>
</dbReference>
<dbReference type="GO" id="GO:0008483">
    <property type="term" value="F:transaminase activity"/>
    <property type="evidence" value="ECO:0007669"/>
    <property type="project" value="UniProtKB-KW"/>
</dbReference>
<comment type="cofactor">
    <cofactor evidence="1 6">
        <name>pyridoxal 5'-phosphate</name>
        <dbReference type="ChEBI" id="CHEBI:597326"/>
    </cofactor>
</comment>
<proteinExistence type="inferred from homology"/>
<dbReference type="EC" id="2.6.1.-" evidence="6"/>
<comment type="similarity">
    <text evidence="2 6">Belongs to the class-I pyridoxal-phosphate-dependent aminotransferase family.</text>
</comment>
<dbReference type="Proteomes" id="UP000319756">
    <property type="component" value="Chromosome"/>
</dbReference>
<dbReference type="GO" id="GO:0030170">
    <property type="term" value="F:pyridoxal phosphate binding"/>
    <property type="evidence" value="ECO:0007669"/>
    <property type="project" value="InterPro"/>
</dbReference>
<dbReference type="PANTHER" id="PTHR46383:SF3">
    <property type="entry name" value="ASPARTATE AMINOTRANSFERASE-RELATED"/>
    <property type="match status" value="1"/>
</dbReference>
<dbReference type="KEGG" id="sale:EPH95_08905"/>
<dbReference type="PANTHER" id="PTHR46383">
    <property type="entry name" value="ASPARTATE AMINOTRANSFERASE"/>
    <property type="match status" value="1"/>
</dbReference>
<evidence type="ECO:0000256" key="5">
    <source>
        <dbReference type="ARBA" id="ARBA00022898"/>
    </source>
</evidence>
<protein>
    <recommendedName>
        <fullName evidence="6">Aminotransferase</fullName>
        <ecNumber evidence="6">2.6.1.-</ecNumber>
    </recommendedName>
</protein>
<evidence type="ECO:0000313" key="8">
    <source>
        <dbReference type="EMBL" id="QDI91287.1"/>
    </source>
</evidence>
<evidence type="ECO:0000256" key="4">
    <source>
        <dbReference type="ARBA" id="ARBA00022679"/>
    </source>
</evidence>
<dbReference type="PROSITE" id="PS00105">
    <property type="entry name" value="AA_TRANSFER_CLASS_1"/>
    <property type="match status" value="1"/>
</dbReference>
<keyword evidence="9" id="KW-1185">Reference proteome</keyword>
<organism evidence="8 9">
    <name type="scientific">Salicibibacter halophilus</name>
    <dbReference type="NCBI Taxonomy" id="2502791"/>
    <lineage>
        <taxon>Bacteria</taxon>
        <taxon>Bacillati</taxon>
        <taxon>Bacillota</taxon>
        <taxon>Bacilli</taxon>
        <taxon>Bacillales</taxon>
        <taxon>Bacillaceae</taxon>
        <taxon>Salicibibacter</taxon>
    </lineage>
</organism>
<dbReference type="InterPro" id="IPR050596">
    <property type="entry name" value="AspAT/PAT-like"/>
</dbReference>
<evidence type="ECO:0000256" key="3">
    <source>
        <dbReference type="ARBA" id="ARBA00022576"/>
    </source>
</evidence>
<dbReference type="Gene3D" id="3.40.640.10">
    <property type="entry name" value="Type I PLP-dependent aspartate aminotransferase-like (Major domain)"/>
    <property type="match status" value="1"/>
</dbReference>
<evidence type="ECO:0000313" key="9">
    <source>
        <dbReference type="Proteomes" id="UP000319756"/>
    </source>
</evidence>
<dbReference type="RefSeq" id="WP_142089229.1">
    <property type="nucleotide sequence ID" value="NZ_CP035485.1"/>
</dbReference>
<evidence type="ECO:0000259" key="7">
    <source>
        <dbReference type="Pfam" id="PF00155"/>
    </source>
</evidence>
<dbReference type="Pfam" id="PF00155">
    <property type="entry name" value="Aminotran_1_2"/>
    <property type="match status" value="1"/>
</dbReference>
<dbReference type="OrthoDB" id="9802328at2"/>
<evidence type="ECO:0000256" key="1">
    <source>
        <dbReference type="ARBA" id="ARBA00001933"/>
    </source>
</evidence>
<accession>A0A514LHG3</accession>
<gene>
    <name evidence="8" type="ORF">EPH95_08905</name>
</gene>
<dbReference type="InterPro" id="IPR015421">
    <property type="entry name" value="PyrdxlP-dep_Trfase_major"/>
</dbReference>
<reference evidence="9" key="1">
    <citation type="submission" date="2019-01" db="EMBL/GenBank/DDBJ databases">
        <title>Genomic analysis of Salicibibacter sp. NKC3-5.</title>
        <authorList>
            <person name="Oh Y.J."/>
        </authorList>
    </citation>
    <scope>NUCLEOTIDE SEQUENCE [LARGE SCALE GENOMIC DNA]</scope>
    <source>
        <strain evidence="9">NKC3-5</strain>
    </source>
</reference>
<keyword evidence="3 6" id="KW-0032">Aminotransferase</keyword>
<dbReference type="FunFam" id="3.40.640.10:FF:000033">
    <property type="entry name" value="Aspartate aminotransferase"/>
    <property type="match status" value="1"/>
</dbReference>
<dbReference type="SUPFAM" id="SSF53383">
    <property type="entry name" value="PLP-dependent transferases"/>
    <property type="match status" value="1"/>
</dbReference>
<dbReference type="InterPro" id="IPR015424">
    <property type="entry name" value="PyrdxlP-dep_Trfase"/>
</dbReference>
<sequence>MSQNTVQPKTKNKRLSRAVSNIEPSGIRRFFDLAANMEDCISLGVGEPDFVTPWNVREASMAALEQGYTSYTSNAGMFELRTAISEYMLDRFDVGYDPEEEVIVTVGASEAIDLAVRATIDPGDEVLVATPAFVSYEPLVTLSGAVPVPVAADASTDFKLTKERLEAAITDRSRAIILSFPNNPTGAVMNDVELQAIAEVAEAHDLLVFSDEIYAELSYDTEHTAFSTLEHMRDRTVLISGFSKAFAMTGWRLGFVCAPPDITQAMLKIHQYSLMCAPTQAQHGALEALRNGRGIVEKMTNSYRARRNYIVHALNEAGLSCRFPGGSFYAFPSVEVTGMDDETFAEQLLKEEKVAVVPGSVFGKGGEGHVRCSYATSMDALQIATARIEAFVHRHAQ</sequence>
<dbReference type="GO" id="GO:0006520">
    <property type="term" value="P:amino acid metabolic process"/>
    <property type="evidence" value="ECO:0007669"/>
    <property type="project" value="InterPro"/>
</dbReference>
<dbReference type="InterPro" id="IPR004838">
    <property type="entry name" value="NHTrfase_class1_PyrdxlP-BS"/>
</dbReference>